<dbReference type="GO" id="GO:0004357">
    <property type="term" value="F:glutamate-cysteine ligase activity"/>
    <property type="evidence" value="ECO:0007669"/>
    <property type="project" value="UniProtKB-UniRule"/>
</dbReference>
<evidence type="ECO:0000313" key="12">
    <source>
        <dbReference type="Proteomes" id="UP000325780"/>
    </source>
</evidence>
<evidence type="ECO:0000256" key="5">
    <source>
        <dbReference type="ARBA" id="ARBA00022684"/>
    </source>
</evidence>
<evidence type="ECO:0000256" key="8">
    <source>
        <dbReference type="ARBA" id="ARBA00030585"/>
    </source>
</evidence>
<dbReference type="SUPFAM" id="SSF55931">
    <property type="entry name" value="Glutamine synthetase/guanido kinase"/>
    <property type="match status" value="1"/>
</dbReference>
<accession>A0A5N6U4W5</accession>
<dbReference type="Gene3D" id="3.30.590.50">
    <property type="match status" value="2"/>
</dbReference>
<dbReference type="Gene3D" id="1.10.8.960">
    <property type="match status" value="1"/>
</dbReference>
<dbReference type="EMBL" id="ML742037">
    <property type="protein sequence ID" value="KAE8153560.1"/>
    <property type="molecule type" value="Genomic_DNA"/>
</dbReference>
<dbReference type="Proteomes" id="UP000325780">
    <property type="component" value="Unassembled WGS sequence"/>
</dbReference>
<dbReference type="AlphaFoldDB" id="A0A5N6U4W5"/>
<comment type="pathway">
    <text evidence="1 10">Sulfur metabolism; glutathione biosynthesis; glutathione from L-cysteine and L-glutamate: step 1/2.</text>
</comment>
<sequence length="573" mass="65031">MGHSVAAALPWSEIQKYKPVAQGYVVKQVLYMWKRGLKVKSHVVLWGDEVEHSLGSLDHQSARVTALLDQAGVLSRWVDLTPLDSAREFSSPVLQPEYAAYMVESIPQKPYGEDIESLLKVESDLKRRKSMVQGLFSFPNQHVVDISVFPNLEIDGQFTSPYHVPTPTDTLSCMLPQEICAPLTRHRIAERNILTSRGRPIEVNVPIFRDNHTPWPFQDRPPSAANSRTNKPEVEAGCIYLDGFAYGPGSCCIQETFQVADEPTARWLHDQFIPLGPIMLALTAATPIYKAFLADSDVRWNWIPASPHKLQVDLEVRQKLIDGGMDKRLATHFACILSWSPWFISDQDLTSFCAERDNIFDHFQSYVYQHVRLKYPPPGDNEIGWRVEFRPMEVQPREFDNAAFLLFTFLLSRVVVTYELNLYIPIEKVLESMDTAHKRDSVLYDRLWFRRTGCLPGGITKAPETEAEPSYVLMTAAEIINGEDTNAVDGAAIPGLISIIWVYLGLLELSEQQKSRLSAYLDLVNRRASGQLPTPARWMRSFVMKHPDYHADSIVHQQICYDLMQAIVNGSND</sequence>
<protein>
    <recommendedName>
        <fullName evidence="3 10">Glutamate--cysteine ligase</fullName>
        <ecNumber evidence="3 10">6.3.2.2</ecNumber>
    </recommendedName>
    <alternativeName>
        <fullName evidence="9 10">Gamma-ECS</fullName>
    </alternativeName>
    <alternativeName>
        <fullName evidence="8 10">Gamma-glutamylcysteine synthetase</fullName>
    </alternativeName>
</protein>
<reference evidence="11 12" key="1">
    <citation type="submission" date="2019-04" db="EMBL/GenBank/DDBJ databases">
        <title>Friends and foes A comparative genomics study of 23 Aspergillus species from section Flavi.</title>
        <authorList>
            <consortium name="DOE Joint Genome Institute"/>
            <person name="Kjaerbolling I."/>
            <person name="Vesth T."/>
            <person name="Frisvad J.C."/>
            <person name="Nybo J.L."/>
            <person name="Theobald S."/>
            <person name="Kildgaard S."/>
            <person name="Isbrandt T."/>
            <person name="Kuo A."/>
            <person name="Sato A."/>
            <person name="Lyhne E.K."/>
            <person name="Kogle M.E."/>
            <person name="Wiebenga A."/>
            <person name="Kun R.S."/>
            <person name="Lubbers R.J."/>
            <person name="Makela M.R."/>
            <person name="Barry K."/>
            <person name="Chovatia M."/>
            <person name="Clum A."/>
            <person name="Daum C."/>
            <person name="Haridas S."/>
            <person name="He G."/>
            <person name="LaButti K."/>
            <person name="Lipzen A."/>
            <person name="Mondo S."/>
            <person name="Riley R."/>
            <person name="Salamov A."/>
            <person name="Simmons B.A."/>
            <person name="Magnuson J.K."/>
            <person name="Henrissat B."/>
            <person name="Mortensen U.H."/>
            <person name="Larsen T.O."/>
            <person name="Devries R.P."/>
            <person name="Grigoriev I.V."/>
            <person name="Machida M."/>
            <person name="Baker S.E."/>
            <person name="Andersen M.R."/>
        </authorList>
    </citation>
    <scope>NUCLEOTIDE SEQUENCE [LARGE SCALE GENOMIC DNA]</scope>
    <source>
        <strain evidence="11 12">IBT 18842</strain>
    </source>
</reference>
<dbReference type="UniPathway" id="UPA00142">
    <property type="reaction ID" value="UER00209"/>
</dbReference>
<keyword evidence="12" id="KW-1185">Reference proteome</keyword>
<evidence type="ECO:0000256" key="1">
    <source>
        <dbReference type="ARBA" id="ARBA00005006"/>
    </source>
</evidence>
<keyword evidence="5 10" id="KW-0317">Glutathione biosynthesis</keyword>
<evidence type="ECO:0000256" key="6">
    <source>
        <dbReference type="ARBA" id="ARBA00022741"/>
    </source>
</evidence>
<dbReference type="OrthoDB" id="7939818at2759"/>
<evidence type="ECO:0000256" key="7">
    <source>
        <dbReference type="ARBA" id="ARBA00022840"/>
    </source>
</evidence>
<name>A0A5N6U4W5_ASPAV</name>
<dbReference type="InterPro" id="IPR014746">
    <property type="entry name" value="Gln_synth/guanido_kin_cat_dom"/>
</dbReference>
<keyword evidence="4 10" id="KW-0436">Ligase</keyword>
<evidence type="ECO:0000256" key="4">
    <source>
        <dbReference type="ARBA" id="ARBA00022598"/>
    </source>
</evidence>
<dbReference type="InterPro" id="IPR004308">
    <property type="entry name" value="GCS"/>
</dbReference>
<evidence type="ECO:0000256" key="10">
    <source>
        <dbReference type="RuleBase" id="RU367135"/>
    </source>
</evidence>
<keyword evidence="7 10" id="KW-0067">ATP-binding</keyword>
<dbReference type="PANTHER" id="PTHR11164:SF0">
    <property type="entry name" value="GLUTAMATE--CYSTEINE LIGASE CATALYTIC SUBUNIT"/>
    <property type="match status" value="1"/>
</dbReference>
<dbReference type="GO" id="GO:0005524">
    <property type="term" value="F:ATP binding"/>
    <property type="evidence" value="ECO:0007669"/>
    <property type="project" value="UniProtKB-UniRule"/>
</dbReference>
<dbReference type="PANTHER" id="PTHR11164">
    <property type="entry name" value="GLUTAMATE CYSTEINE LIGASE"/>
    <property type="match status" value="1"/>
</dbReference>
<comment type="similarity">
    <text evidence="2 10">Belongs to the glutamate--cysteine ligase type 3 family.</text>
</comment>
<evidence type="ECO:0000313" key="11">
    <source>
        <dbReference type="EMBL" id="KAE8153560.1"/>
    </source>
</evidence>
<keyword evidence="6 10" id="KW-0547">Nucleotide-binding</keyword>
<dbReference type="GO" id="GO:0017109">
    <property type="term" value="C:glutamate-cysteine ligase complex"/>
    <property type="evidence" value="ECO:0007669"/>
    <property type="project" value="TreeGrafter"/>
</dbReference>
<comment type="catalytic activity">
    <reaction evidence="10">
        <text>L-cysteine + L-glutamate + ATP = gamma-L-glutamyl-L-cysteine + ADP + phosphate + H(+)</text>
        <dbReference type="Rhea" id="RHEA:13285"/>
        <dbReference type="ChEBI" id="CHEBI:15378"/>
        <dbReference type="ChEBI" id="CHEBI:29985"/>
        <dbReference type="ChEBI" id="CHEBI:30616"/>
        <dbReference type="ChEBI" id="CHEBI:35235"/>
        <dbReference type="ChEBI" id="CHEBI:43474"/>
        <dbReference type="ChEBI" id="CHEBI:58173"/>
        <dbReference type="ChEBI" id="CHEBI:456216"/>
        <dbReference type="EC" id="6.3.2.2"/>
    </reaction>
</comment>
<evidence type="ECO:0000256" key="2">
    <source>
        <dbReference type="ARBA" id="ARBA00008100"/>
    </source>
</evidence>
<proteinExistence type="inferred from homology"/>
<dbReference type="GO" id="GO:0006750">
    <property type="term" value="P:glutathione biosynthetic process"/>
    <property type="evidence" value="ECO:0007669"/>
    <property type="project" value="UniProtKB-UniRule"/>
</dbReference>
<gene>
    <name evidence="11" type="ORF">BDV25DRAFT_136679</name>
</gene>
<organism evidence="11 12">
    <name type="scientific">Aspergillus avenaceus</name>
    <dbReference type="NCBI Taxonomy" id="36643"/>
    <lineage>
        <taxon>Eukaryota</taxon>
        <taxon>Fungi</taxon>
        <taxon>Dikarya</taxon>
        <taxon>Ascomycota</taxon>
        <taxon>Pezizomycotina</taxon>
        <taxon>Eurotiomycetes</taxon>
        <taxon>Eurotiomycetidae</taxon>
        <taxon>Eurotiales</taxon>
        <taxon>Aspergillaceae</taxon>
        <taxon>Aspergillus</taxon>
        <taxon>Aspergillus subgen. Circumdati</taxon>
    </lineage>
</organism>
<dbReference type="EC" id="6.3.2.2" evidence="3 10"/>
<evidence type="ECO:0000256" key="3">
    <source>
        <dbReference type="ARBA" id="ARBA00012220"/>
    </source>
</evidence>
<dbReference type="Pfam" id="PF03074">
    <property type="entry name" value="GCS"/>
    <property type="match status" value="2"/>
</dbReference>
<evidence type="ECO:0000256" key="9">
    <source>
        <dbReference type="ARBA" id="ARBA00032122"/>
    </source>
</evidence>